<keyword evidence="1" id="KW-0472">Membrane</keyword>
<dbReference type="Proteomes" id="UP000290657">
    <property type="component" value="Unassembled WGS sequence"/>
</dbReference>
<dbReference type="AlphaFoldDB" id="A0A4Q0XX45"/>
<feature type="transmembrane region" description="Helical" evidence="1">
    <location>
        <begin position="169"/>
        <end position="191"/>
    </location>
</feature>
<sequence>MILDMPTELNMVITIKMTTTIIKQFVKIYLILDVAVILVCIIANNYLWLLNTQVAFISAMLITLGSFWGYKKNIQNRLKGVETSNNALDEQDAIDKIDDPFDLYSEINEEKEQYSASEIKEIITQEKKKIKQHSIKNAIFSASGFASVYRILGYMVLIFGFFALNNNGLLHVFAYIAGLLTVTLATLAVNLSSKSVADQS</sequence>
<feature type="transmembrane region" description="Helical" evidence="1">
    <location>
        <begin position="53"/>
        <end position="70"/>
    </location>
</feature>
<evidence type="ECO:0000313" key="2">
    <source>
        <dbReference type="EMBL" id="RXJ60869.1"/>
    </source>
</evidence>
<proteinExistence type="predicted"/>
<evidence type="ECO:0000256" key="1">
    <source>
        <dbReference type="SAM" id="Phobius"/>
    </source>
</evidence>
<feature type="transmembrane region" description="Helical" evidence="1">
    <location>
        <begin position="138"/>
        <end position="163"/>
    </location>
</feature>
<feature type="transmembrane region" description="Helical" evidence="1">
    <location>
        <begin position="26"/>
        <end position="47"/>
    </location>
</feature>
<accession>A0A4Q0XX45</accession>
<evidence type="ECO:0000313" key="3">
    <source>
        <dbReference type="Proteomes" id="UP000290657"/>
    </source>
</evidence>
<comment type="caution">
    <text evidence="2">The sequence shown here is derived from an EMBL/GenBank/DDBJ whole genome shotgun (WGS) entry which is preliminary data.</text>
</comment>
<dbReference type="EMBL" id="PDKN01000001">
    <property type="protein sequence ID" value="RXJ60869.1"/>
    <property type="molecule type" value="Genomic_DNA"/>
</dbReference>
<keyword evidence="1" id="KW-0812">Transmembrane</keyword>
<keyword evidence="3" id="KW-1185">Reference proteome</keyword>
<organism evidence="2 3">
    <name type="scientific">Candidatus Marinarcus aquaticus</name>
    <dbReference type="NCBI Taxonomy" id="2044504"/>
    <lineage>
        <taxon>Bacteria</taxon>
        <taxon>Pseudomonadati</taxon>
        <taxon>Campylobacterota</taxon>
        <taxon>Epsilonproteobacteria</taxon>
        <taxon>Campylobacterales</taxon>
        <taxon>Arcobacteraceae</taxon>
        <taxon>Candidatus Marinarcus</taxon>
    </lineage>
</organism>
<protein>
    <submittedName>
        <fullName evidence="2">Uncharacterized protein</fullName>
    </submittedName>
</protein>
<keyword evidence="1" id="KW-1133">Transmembrane helix</keyword>
<gene>
    <name evidence="2" type="ORF">CRV04_02325</name>
</gene>
<dbReference type="OrthoDB" id="5339772at2"/>
<name>A0A4Q0XX45_9BACT</name>
<reference evidence="2 3" key="1">
    <citation type="submission" date="2017-10" db="EMBL/GenBank/DDBJ databases">
        <title>Genomics of the genus Arcobacter.</title>
        <authorList>
            <person name="Perez-Cataluna A."/>
            <person name="Figueras M.J."/>
        </authorList>
    </citation>
    <scope>NUCLEOTIDE SEQUENCE [LARGE SCALE GENOMIC DNA]</scope>
    <source>
        <strain evidence="2 3">CECT 8987</strain>
    </source>
</reference>